<protein>
    <recommendedName>
        <fullName evidence="8">DUF1740-domain-containing protein</fullName>
    </recommendedName>
</protein>
<dbReference type="Gene3D" id="1.25.40.10">
    <property type="entry name" value="Tetratricopeptide repeat domain"/>
    <property type="match status" value="1"/>
</dbReference>
<keyword evidence="4" id="KW-0539">Nucleus</keyword>
<feature type="region of interest" description="Disordered" evidence="5">
    <location>
        <begin position="229"/>
        <end position="301"/>
    </location>
</feature>
<dbReference type="Pfam" id="PF08424">
    <property type="entry name" value="NRDE-2"/>
    <property type="match status" value="1"/>
</dbReference>
<feature type="compositionally biased region" description="Basic and acidic residues" evidence="5">
    <location>
        <begin position="53"/>
        <end position="72"/>
    </location>
</feature>
<name>A0A8H3FQ13_9LECA</name>
<dbReference type="InterPro" id="IPR003107">
    <property type="entry name" value="HAT"/>
</dbReference>
<dbReference type="AlphaFoldDB" id="A0A8H3FQ13"/>
<evidence type="ECO:0000256" key="3">
    <source>
        <dbReference type="ARBA" id="ARBA00022737"/>
    </source>
</evidence>
<dbReference type="GO" id="GO:1902369">
    <property type="term" value="P:negative regulation of RNA catabolic process"/>
    <property type="evidence" value="ECO:0007669"/>
    <property type="project" value="TreeGrafter"/>
</dbReference>
<dbReference type="GO" id="GO:0031048">
    <property type="term" value="P:regulatory ncRNA-mediated heterochromatin formation"/>
    <property type="evidence" value="ECO:0007669"/>
    <property type="project" value="TreeGrafter"/>
</dbReference>
<evidence type="ECO:0000313" key="6">
    <source>
        <dbReference type="EMBL" id="CAF9925783.1"/>
    </source>
</evidence>
<accession>A0A8H3FQ13</accession>
<dbReference type="GO" id="GO:0071013">
    <property type="term" value="C:catalytic step 2 spliceosome"/>
    <property type="evidence" value="ECO:0007669"/>
    <property type="project" value="TreeGrafter"/>
</dbReference>
<feature type="region of interest" description="Disordered" evidence="5">
    <location>
        <begin position="654"/>
        <end position="681"/>
    </location>
</feature>
<evidence type="ECO:0000256" key="4">
    <source>
        <dbReference type="ARBA" id="ARBA00023242"/>
    </source>
</evidence>
<dbReference type="GO" id="GO:0006396">
    <property type="term" value="P:RNA processing"/>
    <property type="evidence" value="ECO:0007669"/>
    <property type="project" value="InterPro"/>
</dbReference>
<keyword evidence="7" id="KW-1185">Reference proteome</keyword>
<evidence type="ECO:0008006" key="8">
    <source>
        <dbReference type="Google" id="ProtNLM"/>
    </source>
</evidence>
<organism evidence="6 7">
    <name type="scientific">Heterodermia speciosa</name>
    <dbReference type="NCBI Taxonomy" id="116794"/>
    <lineage>
        <taxon>Eukaryota</taxon>
        <taxon>Fungi</taxon>
        <taxon>Dikarya</taxon>
        <taxon>Ascomycota</taxon>
        <taxon>Pezizomycotina</taxon>
        <taxon>Lecanoromycetes</taxon>
        <taxon>OSLEUM clade</taxon>
        <taxon>Lecanoromycetidae</taxon>
        <taxon>Caliciales</taxon>
        <taxon>Physciaceae</taxon>
        <taxon>Heterodermia</taxon>
    </lineage>
</organism>
<comment type="similarity">
    <text evidence="2">Belongs to the NRDE2 family.</text>
</comment>
<comment type="subcellular location">
    <subcellularLocation>
        <location evidence="1">Nucleus</location>
    </subcellularLocation>
</comment>
<dbReference type="Proteomes" id="UP000664521">
    <property type="component" value="Unassembled WGS sequence"/>
</dbReference>
<evidence type="ECO:0000313" key="7">
    <source>
        <dbReference type="Proteomes" id="UP000664521"/>
    </source>
</evidence>
<dbReference type="OrthoDB" id="297219at2759"/>
<dbReference type="InterPro" id="IPR011990">
    <property type="entry name" value="TPR-like_helical_dom_sf"/>
</dbReference>
<dbReference type="SMART" id="SM00386">
    <property type="entry name" value="HAT"/>
    <property type="match status" value="5"/>
</dbReference>
<feature type="compositionally biased region" description="Basic and acidic residues" evidence="5">
    <location>
        <begin position="230"/>
        <end position="244"/>
    </location>
</feature>
<dbReference type="PANTHER" id="PTHR13471">
    <property type="entry name" value="TETRATRICOPEPTIDE-LIKE HELICAL"/>
    <property type="match status" value="1"/>
</dbReference>
<evidence type="ECO:0000256" key="2">
    <source>
        <dbReference type="ARBA" id="ARBA00009265"/>
    </source>
</evidence>
<keyword evidence="3" id="KW-0677">Repeat</keyword>
<sequence>MNEQTQKVRQYAFPHSIILSVDSELNSTIQTTTTAVPKFASFKAKPLSLPSHGIREHGGPEGSRDIEEKQEYPTEGTVCGPEHSSIRERQAVHRQSQRQDGGGGLKTPHVAPSRSITSLKKDSSNIFQVDWTGDPNNLTYGSLYPSAIPRYRRSGYGEIIGCRNAKIDQRRSTEKRLQLVSYWTHYGIERDKKALLGAAHSKTRKLRIRLDQVEDTEFAKSAAYVALRSHRPEERKSDEGRDGPDTPSSPDYRKRRYHPASNRVKDCKGSNSDELLLSSETSASDYEDGSQQAKTGQTRNRRAEILKRIETDPSNCDTWLELIDYQENSIRDGSWTQNSSMTLAECRSNAEVKLSIYENALKVSNRIESKEKLVLGMMEEASRIWDVEALSSKWQEILRTIPGSLSLWTRYLDFRQTAFAQFRYEEIHASFIDSLVSLQKSQGDPTISNTERETIHVIEVYVILRLTLFMREAGFSERAVATWQALLEYELYRPLRFSGSQSDIIGGPEPTVLSSFEEFWDSEVPRIGDEGAMGWASFDTRQGELAHATIDARDSLDSSSDVFVSWASLELQKTLEFRHPARTLDDVDENDPYRIVLFSDVRDVLECLPTSSLNPSLLIAGWLAFCHLPPRAQESGVHVSRAWYRDQFLHTETPSQRSSSRGRLDLNSSAQPSEWRDISDSHDHCSAEGRIFQISPIDHELCPDSLFPPKGRWFSAFDSISYEHDPQDGGPVKVDVIRRTLSNLIEAELENSSLVEYFLALEFRFFPGAVRKTAKSLIRKCPENLRLYNAYACIEYRLLNESRAEDVIVSAINSCQDLSEASQHDAVYLWRTWVWELLGSGKAKEALERLVAYPDQQINRNGSGHEQDVTEDLHVRPAMLLRAQQAINNSRDYFSSLARPMHTFISCDLLILLAYLSNSASLSSALIAFEASLAALSTRFPSTSPAHELLHQSFARLLYHHATHAPLFKSASIRDRLAASIKLFPHNTILLSIYAWNETRFRIDDRVRTIINDVILGSTNGDRRTVERGSIIPHFFSLHTEFNRSIEAGSNSNTIRNTFEKAVNNHAAAHCVGLWKLYVLFEKSRGDSKKARAVWWRGVQACPWAKALWLMGFQELRDEMTTEELRGLYEMMIEKELRLHVDLIAVLEDKV</sequence>
<feature type="compositionally biased region" description="Polar residues" evidence="5">
    <location>
        <begin position="269"/>
        <end position="298"/>
    </location>
</feature>
<comment type="caution">
    <text evidence="6">The sequence shown here is derived from an EMBL/GenBank/DDBJ whole genome shotgun (WGS) entry which is preliminary data.</text>
</comment>
<feature type="region of interest" description="Disordered" evidence="5">
    <location>
        <begin position="48"/>
        <end position="115"/>
    </location>
</feature>
<reference evidence="6" key="1">
    <citation type="submission" date="2021-03" db="EMBL/GenBank/DDBJ databases">
        <authorList>
            <person name="Tagirdzhanova G."/>
        </authorList>
    </citation>
    <scope>NUCLEOTIDE SEQUENCE</scope>
</reference>
<gene>
    <name evidence="6" type="ORF">HETSPECPRED_005931</name>
</gene>
<evidence type="ECO:0000256" key="1">
    <source>
        <dbReference type="ARBA" id="ARBA00004123"/>
    </source>
</evidence>
<feature type="compositionally biased region" description="Polar residues" evidence="5">
    <location>
        <begin position="654"/>
        <end position="672"/>
    </location>
</feature>
<dbReference type="EMBL" id="CAJPDS010000039">
    <property type="protein sequence ID" value="CAF9925783.1"/>
    <property type="molecule type" value="Genomic_DNA"/>
</dbReference>
<evidence type="ECO:0000256" key="5">
    <source>
        <dbReference type="SAM" id="MobiDB-lite"/>
    </source>
</evidence>
<proteinExistence type="inferred from homology"/>
<dbReference type="InterPro" id="IPR013633">
    <property type="entry name" value="NRDE-2"/>
</dbReference>
<dbReference type="PANTHER" id="PTHR13471:SF0">
    <property type="entry name" value="NUCLEAR EXOSOME REGULATOR NRDE2"/>
    <property type="match status" value="1"/>
</dbReference>